<dbReference type="InterPro" id="IPR044299">
    <property type="entry name" value="GIS3/ZFP5/ZFP6"/>
</dbReference>
<keyword evidence="5" id="KW-1185">Reference proteome</keyword>
<evidence type="ECO:0000256" key="2">
    <source>
        <dbReference type="SAM" id="MobiDB-lite"/>
    </source>
</evidence>
<dbReference type="GO" id="GO:0005634">
    <property type="term" value="C:nucleus"/>
    <property type="evidence" value="ECO:0007669"/>
    <property type="project" value="TreeGrafter"/>
</dbReference>
<name>A0A8S0TVB1_OLEEU</name>
<dbReference type="EMBL" id="CACTIH010007274">
    <property type="protein sequence ID" value="CAA3007419.1"/>
    <property type="molecule type" value="Genomic_DNA"/>
</dbReference>
<dbReference type="GO" id="GO:0003700">
    <property type="term" value="F:DNA-binding transcription factor activity"/>
    <property type="evidence" value="ECO:0007669"/>
    <property type="project" value="TreeGrafter"/>
</dbReference>
<dbReference type="InterPro" id="IPR036236">
    <property type="entry name" value="Znf_C2H2_sf"/>
</dbReference>
<dbReference type="Gramene" id="OE9A111317T1">
    <property type="protein sequence ID" value="OE9A111317C1"/>
    <property type="gene ID" value="OE9A111317"/>
</dbReference>
<keyword evidence="1" id="KW-0479">Metal-binding</keyword>
<dbReference type="GO" id="GO:0000976">
    <property type="term" value="F:transcription cis-regulatory region binding"/>
    <property type="evidence" value="ECO:0007669"/>
    <property type="project" value="TreeGrafter"/>
</dbReference>
<dbReference type="InterPro" id="IPR013087">
    <property type="entry name" value="Znf_C2H2_type"/>
</dbReference>
<dbReference type="GO" id="GO:0009736">
    <property type="term" value="P:cytokinin-activated signaling pathway"/>
    <property type="evidence" value="ECO:0007669"/>
    <property type="project" value="TreeGrafter"/>
</dbReference>
<accession>A0A8S0TVB1</accession>
<dbReference type="GO" id="GO:0009740">
    <property type="term" value="P:gibberellic acid mediated signaling pathway"/>
    <property type="evidence" value="ECO:0007669"/>
    <property type="project" value="TreeGrafter"/>
</dbReference>
<comment type="caution">
    <text evidence="4">The sequence shown here is derived from an EMBL/GenBank/DDBJ whole genome shotgun (WGS) entry which is preliminary data.</text>
</comment>
<feature type="compositionally biased region" description="Polar residues" evidence="2">
    <location>
        <begin position="172"/>
        <end position="186"/>
    </location>
</feature>
<dbReference type="AlphaFoldDB" id="A0A8S0TVB1"/>
<gene>
    <name evidence="4" type="ORF">OLEA9_A111317</name>
</gene>
<evidence type="ECO:0000256" key="1">
    <source>
        <dbReference type="PROSITE-ProRule" id="PRU00042"/>
    </source>
</evidence>
<dbReference type="GO" id="GO:0008270">
    <property type="term" value="F:zinc ion binding"/>
    <property type="evidence" value="ECO:0007669"/>
    <property type="project" value="UniProtKB-KW"/>
</dbReference>
<dbReference type="OrthoDB" id="772256at2759"/>
<feature type="region of interest" description="Disordered" evidence="2">
    <location>
        <begin position="164"/>
        <end position="197"/>
    </location>
</feature>
<dbReference type="Gene3D" id="3.30.160.60">
    <property type="entry name" value="Classic Zinc Finger"/>
    <property type="match status" value="1"/>
</dbReference>
<dbReference type="GO" id="GO:0010090">
    <property type="term" value="P:trichome morphogenesis"/>
    <property type="evidence" value="ECO:0007669"/>
    <property type="project" value="InterPro"/>
</dbReference>
<proteinExistence type="predicted"/>
<feature type="region of interest" description="Disordered" evidence="2">
    <location>
        <begin position="1"/>
        <end position="21"/>
    </location>
</feature>
<dbReference type="PROSITE" id="PS00028">
    <property type="entry name" value="ZINC_FINGER_C2H2_1"/>
    <property type="match status" value="1"/>
</dbReference>
<dbReference type="PROSITE" id="PS50157">
    <property type="entry name" value="ZINC_FINGER_C2H2_2"/>
    <property type="match status" value="1"/>
</dbReference>
<protein>
    <submittedName>
        <fullName evidence="4">Zinc finger 6-like</fullName>
    </submittedName>
</protein>
<feature type="domain" description="C2H2-type" evidence="3">
    <location>
        <begin position="63"/>
        <end position="90"/>
    </location>
</feature>
<dbReference type="PANTHER" id="PTHR46353:SF22">
    <property type="entry name" value="ZINC FINGER PROTEIN 6-LIKE"/>
    <property type="match status" value="1"/>
</dbReference>
<organism evidence="4 5">
    <name type="scientific">Olea europaea subsp. europaea</name>
    <dbReference type="NCBI Taxonomy" id="158383"/>
    <lineage>
        <taxon>Eukaryota</taxon>
        <taxon>Viridiplantae</taxon>
        <taxon>Streptophyta</taxon>
        <taxon>Embryophyta</taxon>
        <taxon>Tracheophyta</taxon>
        <taxon>Spermatophyta</taxon>
        <taxon>Magnoliopsida</taxon>
        <taxon>eudicotyledons</taxon>
        <taxon>Gunneridae</taxon>
        <taxon>Pentapetalae</taxon>
        <taxon>asterids</taxon>
        <taxon>lamiids</taxon>
        <taxon>Lamiales</taxon>
        <taxon>Oleaceae</taxon>
        <taxon>Oleeae</taxon>
        <taxon>Olea</taxon>
    </lineage>
</organism>
<evidence type="ECO:0000259" key="3">
    <source>
        <dbReference type="PROSITE" id="PS50157"/>
    </source>
</evidence>
<dbReference type="PANTHER" id="PTHR46353">
    <property type="entry name" value="ZINC FINGER PROTEIN 5"/>
    <property type="match status" value="1"/>
</dbReference>
<keyword evidence="1" id="KW-0863">Zinc-finger</keyword>
<evidence type="ECO:0000313" key="4">
    <source>
        <dbReference type="EMBL" id="CAA3007419.1"/>
    </source>
</evidence>
<evidence type="ECO:0000313" key="5">
    <source>
        <dbReference type="Proteomes" id="UP000594638"/>
    </source>
</evidence>
<reference evidence="4 5" key="1">
    <citation type="submission" date="2019-12" db="EMBL/GenBank/DDBJ databases">
        <authorList>
            <person name="Alioto T."/>
            <person name="Alioto T."/>
            <person name="Gomez Garrido J."/>
        </authorList>
    </citation>
    <scope>NUCLEOTIDE SEQUENCE [LARGE SCALE GENOMIC DNA]</scope>
</reference>
<keyword evidence="1" id="KW-0862">Zinc</keyword>
<sequence>MEDNWIPRPSSSLSSEGDLCPSDQNHVNRATSSSSVMKLFGFAVTQCAPTAIMQKHDPDNKRFECQHCHRKFSNSQALGGHQNAHKKERQRAKRIHYEHHRRGLGVTIPVINPHASRSGPVISPGAPASAYGARFHATGENCVRLPPQVLSGVPMRYPGGGGFQTDAALGGSRNNRGTSKSASSTDMGDGVDVDLHL</sequence>
<dbReference type="Proteomes" id="UP000594638">
    <property type="component" value="Unassembled WGS sequence"/>
</dbReference>
<dbReference type="SUPFAM" id="SSF57667">
    <property type="entry name" value="beta-beta-alpha zinc fingers"/>
    <property type="match status" value="1"/>
</dbReference>